<protein>
    <submittedName>
        <fullName evidence="4">Glycosyltransferase, MGT family</fullName>
    </submittedName>
</protein>
<organism evidence="4 5">
    <name type="scientific">Seinonella peptonophila</name>
    <dbReference type="NCBI Taxonomy" id="112248"/>
    <lineage>
        <taxon>Bacteria</taxon>
        <taxon>Bacillati</taxon>
        <taxon>Bacillota</taxon>
        <taxon>Bacilli</taxon>
        <taxon>Bacillales</taxon>
        <taxon>Thermoactinomycetaceae</taxon>
        <taxon>Seinonella</taxon>
    </lineage>
</organism>
<dbReference type="PANTHER" id="PTHR48043:SF145">
    <property type="entry name" value="FI06409P-RELATED"/>
    <property type="match status" value="1"/>
</dbReference>
<dbReference type="GO" id="GO:0016758">
    <property type="term" value="F:hexosyltransferase activity"/>
    <property type="evidence" value="ECO:0007669"/>
    <property type="project" value="InterPro"/>
</dbReference>
<dbReference type="InterPro" id="IPR002213">
    <property type="entry name" value="UDP_glucos_trans"/>
</dbReference>
<dbReference type="Proteomes" id="UP000184476">
    <property type="component" value="Unassembled WGS sequence"/>
</dbReference>
<name>A0A1M4Y689_9BACL</name>
<dbReference type="Pfam" id="PF00201">
    <property type="entry name" value="UDPGT"/>
    <property type="match status" value="1"/>
</dbReference>
<evidence type="ECO:0000313" key="5">
    <source>
        <dbReference type="Proteomes" id="UP000184476"/>
    </source>
</evidence>
<dbReference type="EMBL" id="FQVL01000006">
    <property type="protein sequence ID" value="SHF01189.1"/>
    <property type="molecule type" value="Genomic_DNA"/>
</dbReference>
<dbReference type="GO" id="GO:0008194">
    <property type="term" value="F:UDP-glycosyltransferase activity"/>
    <property type="evidence" value="ECO:0007669"/>
    <property type="project" value="InterPro"/>
</dbReference>
<dbReference type="STRING" id="112248.SAMN05444392_10666"/>
<gene>
    <name evidence="4" type="ORF">SAMN05444392_10666</name>
</gene>
<accession>A0A1M4Y689</accession>
<reference evidence="4 5" key="1">
    <citation type="submission" date="2016-11" db="EMBL/GenBank/DDBJ databases">
        <authorList>
            <person name="Jaros S."/>
            <person name="Januszkiewicz K."/>
            <person name="Wedrychowicz H."/>
        </authorList>
    </citation>
    <scope>NUCLEOTIDE SEQUENCE [LARGE SCALE GENOMIC DNA]</scope>
    <source>
        <strain evidence="4 5">DSM 44666</strain>
    </source>
</reference>
<dbReference type="FunFam" id="3.40.50.2000:FF:000072">
    <property type="entry name" value="Glycosyl transferase"/>
    <property type="match status" value="1"/>
</dbReference>
<evidence type="ECO:0000313" key="4">
    <source>
        <dbReference type="EMBL" id="SHF01189.1"/>
    </source>
</evidence>
<dbReference type="InterPro" id="IPR050271">
    <property type="entry name" value="UDP-glycosyltransferase"/>
</dbReference>
<evidence type="ECO:0000256" key="1">
    <source>
        <dbReference type="ARBA" id="ARBA00009995"/>
    </source>
</evidence>
<dbReference type="AlphaFoldDB" id="A0A1M4Y689"/>
<dbReference type="PANTHER" id="PTHR48043">
    <property type="entry name" value="EG:EG0003.4 PROTEIN-RELATED"/>
    <property type="match status" value="1"/>
</dbReference>
<dbReference type="CDD" id="cd03784">
    <property type="entry name" value="GT1_Gtf-like"/>
    <property type="match status" value="1"/>
</dbReference>
<proteinExistence type="inferred from homology"/>
<evidence type="ECO:0000256" key="3">
    <source>
        <dbReference type="ARBA" id="ARBA00022679"/>
    </source>
</evidence>
<dbReference type="InterPro" id="IPR006326">
    <property type="entry name" value="UDPGT_MGT-like"/>
</dbReference>
<dbReference type="SUPFAM" id="SSF53756">
    <property type="entry name" value="UDP-Glycosyltransferase/glycogen phosphorylase"/>
    <property type="match status" value="1"/>
</dbReference>
<keyword evidence="2" id="KW-0328">Glycosyltransferase</keyword>
<evidence type="ECO:0000256" key="2">
    <source>
        <dbReference type="ARBA" id="ARBA00022676"/>
    </source>
</evidence>
<keyword evidence="3 4" id="KW-0808">Transferase</keyword>
<dbReference type="Gene3D" id="3.40.50.2000">
    <property type="entry name" value="Glycogen Phosphorylase B"/>
    <property type="match status" value="2"/>
</dbReference>
<keyword evidence="5" id="KW-1185">Reference proteome</keyword>
<dbReference type="NCBIfam" id="TIGR01426">
    <property type="entry name" value="MGT"/>
    <property type="match status" value="1"/>
</dbReference>
<sequence length="411" mass="46687">MLILGNVLFINYMGEGHINPTIGLVQELIARGESITYYTSQIYKEKIEKTGATVRVISEKAQKILFEFVTKLMSQGRNLDQFNKNRFKLFEIMEWITDEILDEIRLESYDYVIYDAMSLPGKWIAEIRQLPTVCTWSTFASNKESDLFKKRLKKQGSAILKALDGRKEEMEAFKARLEQKYGISIQPFPQAVMDEADINIVFTSKYFQLESATFKENFLFVGPSMIDRQDQGDFPLDRLKDSAVVYMALGTIANKRPDLYKACLEGLNDFDGTVVLGIGNQLSISELGSVPDHFIIRNYIPQLDVLRYSDAFITHCGMNSTSEALYFGTPLVMLPLMNDQPIVANRVKELGAGVILDHETLNAEKLREAVIEVLQNPIYKQNSEKISQSFRKSGGCARAADELLSRIKQFV</sequence>
<comment type="similarity">
    <text evidence="1">Belongs to the UDP-glycosyltransferase family.</text>
</comment>